<dbReference type="EMBL" id="CSWP01000012">
    <property type="protein sequence ID" value="CPV70272.1"/>
    <property type="molecule type" value="Genomic_DNA"/>
</dbReference>
<protein>
    <submittedName>
        <fullName evidence="2">Uncharacterized protein</fullName>
    </submittedName>
</protein>
<sequence length="66" mass="7090">MAHIPGEDQRRYAEAHASAEPVNIYDPDGAASGQYFMAGRRTGPHEGRQQEPASMGADLDALPPPE</sequence>
<gene>
    <name evidence="2" type="ORF">ERS075579_04752</name>
</gene>
<evidence type="ECO:0000313" key="2">
    <source>
        <dbReference type="EMBL" id="CPV70272.1"/>
    </source>
</evidence>
<evidence type="ECO:0000256" key="1">
    <source>
        <dbReference type="SAM" id="MobiDB-lite"/>
    </source>
</evidence>
<evidence type="ECO:0000313" key="3">
    <source>
        <dbReference type="Proteomes" id="UP000045782"/>
    </source>
</evidence>
<accession>A0A0U1BUL4</accession>
<organism evidence="2 3">
    <name type="scientific">Mycobacteroides abscessus</name>
    <dbReference type="NCBI Taxonomy" id="36809"/>
    <lineage>
        <taxon>Bacteria</taxon>
        <taxon>Bacillati</taxon>
        <taxon>Actinomycetota</taxon>
        <taxon>Actinomycetes</taxon>
        <taxon>Mycobacteriales</taxon>
        <taxon>Mycobacteriaceae</taxon>
        <taxon>Mycobacteroides</taxon>
    </lineage>
</organism>
<name>A0A0U1BUL4_9MYCO</name>
<feature type="region of interest" description="Disordered" evidence="1">
    <location>
        <begin position="1"/>
        <end position="66"/>
    </location>
</feature>
<dbReference type="AlphaFoldDB" id="A0A0U1BUL4"/>
<proteinExistence type="predicted"/>
<reference evidence="2 3" key="1">
    <citation type="submission" date="2015-03" db="EMBL/GenBank/DDBJ databases">
        <authorList>
            <person name="Murphy D."/>
        </authorList>
    </citation>
    <scope>NUCLEOTIDE SEQUENCE [LARGE SCALE GENOMIC DNA]</scope>
    <source>
        <strain evidence="2 3">PAP088</strain>
    </source>
</reference>
<feature type="compositionally biased region" description="Basic and acidic residues" evidence="1">
    <location>
        <begin position="1"/>
        <end position="14"/>
    </location>
</feature>
<dbReference type="Proteomes" id="UP000045782">
    <property type="component" value="Unassembled WGS sequence"/>
</dbReference>